<evidence type="ECO:0000313" key="2">
    <source>
        <dbReference type="Proteomes" id="UP000499080"/>
    </source>
</evidence>
<proteinExistence type="predicted"/>
<accession>A0A4Y2IY03</accession>
<reference evidence="1 2" key="1">
    <citation type="journal article" date="2019" name="Sci. Rep.">
        <title>Orb-weaving spider Araneus ventricosus genome elucidates the spidroin gene catalogue.</title>
        <authorList>
            <person name="Kono N."/>
            <person name="Nakamura H."/>
            <person name="Ohtoshi R."/>
            <person name="Moran D.A.P."/>
            <person name="Shinohara A."/>
            <person name="Yoshida Y."/>
            <person name="Fujiwara M."/>
            <person name="Mori M."/>
            <person name="Tomita M."/>
            <person name="Arakawa K."/>
        </authorList>
    </citation>
    <scope>NUCLEOTIDE SEQUENCE [LARGE SCALE GENOMIC DNA]</scope>
</reference>
<name>A0A4Y2IY03_ARAVE</name>
<sequence>MRERLFYFLSLPQLFTVFRARQFGDIFRLSSKWRLLYGIVSPTFPFQISKTAPSGRFYSVKGVDEGCNIGHFEESDRRICGREAVMRYVPILRSIRPALQPCVSLHQRCLGLSTDIS</sequence>
<protein>
    <submittedName>
        <fullName evidence="1">Uncharacterized protein</fullName>
    </submittedName>
</protein>
<gene>
    <name evidence="1" type="ORF">AVEN_227012_1</name>
</gene>
<evidence type="ECO:0000313" key="1">
    <source>
        <dbReference type="EMBL" id="GBM82480.1"/>
    </source>
</evidence>
<organism evidence="1 2">
    <name type="scientific">Araneus ventricosus</name>
    <name type="common">Orbweaver spider</name>
    <name type="synonym">Epeira ventricosa</name>
    <dbReference type="NCBI Taxonomy" id="182803"/>
    <lineage>
        <taxon>Eukaryota</taxon>
        <taxon>Metazoa</taxon>
        <taxon>Ecdysozoa</taxon>
        <taxon>Arthropoda</taxon>
        <taxon>Chelicerata</taxon>
        <taxon>Arachnida</taxon>
        <taxon>Araneae</taxon>
        <taxon>Araneomorphae</taxon>
        <taxon>Entelegynae</taxon>
        <taxon>Araneoidea</taxon>
        <taxon>Araneidae</taxon>
        <taxon>Araneus</taxon>
    </lineage>
</organism>
<keyword evidence="2" id="KW-1185">Reference proteome</keyword>
<dbReference type="Proteomes" id="UP000499080">
    <property type="component" value="Unassembled WGS sequence"/>
</dbReference>
<dbReference type="AlphaFoldDB" id="A0A4Y2IY03"/>
<comment type="caution">
    <text evidence="1">The sequence shown here is derived from an EMBL/GenBank/DDBJ whole genome shotgun (WGS) entry which is preliminary data.</text>
</comment>
<dbReference type="EMBL" id="BGPR01003013">
    <property type="protein sequence ID" value="GBM82480.1"/>
    <property type="molecule type" value="Genomic_DNA"/>
</dbReference>